<dbReference type="InterPro" id="IPR036873">
    <property type="entry name" value="Rhodanese-like_dom_sf"/>
</dbReference>
<organism evidence="4 5">
    <name type="scientific">Propioniciclava soli</name>
    <dbReference type="NCBI Taxonomy" id="2775081"/>
    <lineage>
        <taxon>Bacteria</taxon>
        <taxon>Bacillati</taxon>
        <taxon>Actinomycetota</taxon>
        <taxon>Actinomycetes</taxon>
        <taxon>Propionibacteriales</taxon>
        <taxon>Propionibacteriaceae</taxon>
        <taxon>Propioniciclava</taxon>
    </lineage>
</organism>
<feature type="domain" description="Rhodanese" evidence="3">
    <location>
        <begin position="13"/>
        <end position="127"/>
    </location>
</feature>
<dbReference type="InterPro" id="IPR001763">
    <property type="entry name" value="Rhodanese-like_dom"/>
</dbReference>
<dbReference type="Gene3D" id="3.40.250.10">
    <property type="entry name" value="Rhodanese-like domain"/>
    <property type="match status" value="2"/>
</dbReference>
<dbReference type="InterPro" id="IPR045078">
    <property type="entry name" value="TST/MPST-like"/>
</dbReference>
<dbReference type="PANTHER" id="PTHR11364:SF27">
    <property type="entry name" value="SULFURTRANSFERASE"/>
    <property type="match status" value="1"/>
</dbReference>
<accession>A0ABZ3C4X4</accession>
<evidence type="ECO:0000256" key="1">
    <source>
        <dbReference type="ARBA" id="ARBA00022679"/>
    </source>
</evidence>
<evidence type="ECO:0000256" key="2">
    <source>
        <dbReference type="ARBA" id="ARBA00022737"/>
    </source>
</evidence>
<dbReference type="SUPFAM" id="SSF52821">
    <property type="entry name" value="Rhodanese/Cell cycle control phosphatase"/>
    <property type="match status" value="2"/>
</dbReference>
<name>A0ABZ3C4X4_9ACTN</name>
<dbReference type="Pfam" id="PF00581">
    <property type="entry name" value="Rhodanese"/>
    <property type="match status" value="2"/>
</dbReference>
<proteinExistence type="predicted"/>
<protein>
    <submittedName>
        <fullName evidence="4">Sulfurtransferase</fullName>
    </submittedName>
</protein>
<dbReference type="EMBL" id="CP115965">
    <property type="protein sequence ID" value="WZW97758.1"/>
    <property type="molecule type" value="Genomic_DNA"/>
</dbReference>
<keyword evidence="2" id="KW-0677">Repeat</keyword>
<dbReference type="SMART" id="SM00450">
    <property type="entry name" value="RHOD"/>
    <property type="match status" value="2"/>
</dbReference>
<gene>
    <name evidence="4" type="ORF">PCC79_12745</name>
</gene>
<dbReference type="CDD" id="cd01449">
    <property type="entry name" value="TST_Repeat_2"/>
    <property type="match status" value="1"/>
</dbReference>
<sequence>MIAPVVDVAWLAEHPEAVLADLRWHLDGRSGLDAHARGHIPNSVFVDLPTVLAAEPTPDGGRHPLPTPEVFAAGMRAAGISDDSVVVAYDDAGGASAARLVWLLRSRGVDAALLDGGIDAWPGELATGVWTPPAPGEFTARPWDPAGLATIDDAATARHVVDARASERYRGETEPIDPRAGHIPGAISLPFAGNLDADGRFLPPDALAERFRAAGLSQDAEVIVYCGSGVTACHNLIALERAGFGRLRLYPGSWSQYAATERPAAIGDDPGTRPAVHVV</sequence>
<keyword evidence="1" id="KW-0808">Transferase</keyword>
<dbReference type="PROSITE" id="PS50206">
    <property type="entry name" value="RHODANESE_3"/>
    <property type="match status" value="2"/>
</dbReference>
<evidence type="ECO:0000259" key="3">
    <source>
        <dbReference type="PROSITE" id="PS50206"/>
    </source>
</evidence>
<evidence type="ECO:0000313" key="4">
    <source>
        <dbReference type="EMBL" id="WZW97758.1"/>
    </source>
</evidence>
<keyword evidence="5" id="KW-1185">Reference proteome</keyword>
<dbReference type="Proteomes" id="UP001434337">
    <property type="component" value="Chromosome"/>
</dbReference>
<dbReference type="CDD" id="cd01448">
    <property type="entry name" value="TST_Repeat_1"/>
    <property type="match status" value="1"/>
</dbReference>
<reference evidence="4 5" key="1">
    <citation type="journal article" date="2023" name="Environ Microbiome">
        <title>A coral-associated actinobacterium mitigates coral bleaching under heat stress.</title>
        <authorList>
            <person name="Li J."/>
            <person name="Zou Y."/>
            <person name="Li Q."/>
            <person name="Zhang J."/>
            <person name="Bourne D.G."/>
            <person name="Lyu Y."/>
            <person name="Liu C."/>
            <person name="Zhang S."/>
        </authorList>
    </citation>
    <scope>NUCLEOTIDE SEQUENCE [LARGE SCALE GENOMIC DNA]</scope>
    <source>
        <strain evidence="4 5">SCSIO 13291</strain>
    </source>
</reference>
<dbReference type="PANTHER" id="PTHR11364">
    <property type="entry name" value="THIOSULFATE SULFERTANSFERASE"/>
    <property type="match status" value="1"/>
</dbReference>
<evidence type="ECO:0000313" key="5">
    <source>
        <dbReference type="Proteomes" id="UP001434337"/>
    </source>
</evidence>
<feature type="domain" description="Rhodanese" evidence="3">
    <location>
        <begin position="159"/>
        <end position="266"/>
    </location>
</feature>
<dbReference type="RefSeq" id="WP_232548513.1">
    <property type="nucleotide sequence ID" value="NZ_CP115965.1"/>
</dbReference>